<keyword evidence="3" id="KW-1185">Reference proteome</keyword>
<feature type="compositionally biased region" description="Polar residues" evidence="1">
    <location>
        <begin position="51"/>
        <end position="81"/>
    </location>
</feature>
<accession>A0ABP6CTL5</accession>
<organism evidence="2 3">
    <name type="scientific">Streptomyces vastus</name>
    <dbReference type="NCBI Taxonomy" id="285451"/>
    <lineage>
        <taxon>Bacteria</taxon>
        <taxon>Bacillati</taxon>
        <taxon>Actinomycetota</taxon>
        <taxon>Actinomycetes</taxon>
        <taxon>Kitasatosporales</taxon>
        <taxon>Streptomycetaceae</taxon>
        <taxon>Streptomyces</taxon>
    </lineage>
</organism>
<comment type="caution">
    <text evidence="2">The sequence shown here is derived from an EMBL/GenBank/DDBJ whole genome shotgun (WGS) entry which is preliminary data.</text>
</comment>
<evidence type="ECO:0000256" key="1">
    <source>
        <dbReference type="SAM" id="MobiDB-lite"/>
    </source>
</evidence>
<feature type="region of interest" description="Disordered" evidence="1">
    <location>
        <begin position="114"/>
        <end position="133"/>
    </location>
</feature>
<feature type="region of interest" description="Disordered" evidence="1">
    <location>
        <begin position="1"/>
        <end position="105"/>
    </location>
</feature>
<evidence type="ECO:0000313" key="3">
    <source>
        <dbReference type="Proteomes" id="UP001500151"/>
    </source>
</evidence>
<protein>
    <recommendedName>
        <fullName evidence="4">YbhB/YbcL family Raf kinase inhibitor-like protein</fullName>
    </recommendedName>
</protein>
<gene>
    <name evidence="2" type="ORF">GCM10010307_13820</name>
</gene>
<feature type="compositionally biased region" description="Basic residues" evidence="1">
    <location>
        <begin position="1"/>
        <end position="10"/>
    </location>
</feature>
<name>A0ABP6CTL5_9ACTN</name>
<proteinExistence type="predicted"/>
<evidence type="ECO:0000313" key="2">
    <source>
        <dbReference type="EMBL" id="GAA2626185.1"/>
    </source>
</evidence>
<dbReference type="Proteomes" id="UP001500151">
    <property type="component" value="Unassembled WGS sequence"/>
</dbReference>
<evidence type="ECO:0008006" key="4">
    <source>
        <dbReference type="Google" id="ProtNLM"/>
    </source>
</evidence>
<sequence>MRPSRSHLARKPPSSGAPPMIEPSAVRTVSVASHRPANRRAPYWSDRKQGTGRTVSPMYSRSSPADTPPGTTWATAPSPATGSRGFTDDGSGGFAKLPSVAEDQDHRYYVITVKPSAPRSGQDAEQHGACPAT</sequence>
<reference evidence="3" key="1">
    <citation type="journal article" date="2019" name="Int. J. Syst. Evol. Microbiol.">
        <title>The Global Catalogue of Microorganisms (GCM) 10K type strain sequencing project: providing services to taxonomists for standard genome sequencing and annotation.</title>
        <authorList>
            <consortium name="The Broad Institute Genomics Platform"/>
            <consortium name="The Broad Institute Genome Sequencing Center for Infectious Disease"/>
            <person name="Wu L."/>
            <person name="Ma J."/>
        </authorList>
    </citation>
    <scope>NUCLEOTIDE SEQUENCE [LARGE SCALE GENOMIC DNA]</scope>
    <source>
        <strain evidence="3">JCM 4524</strain>
    </source>
</reference>
<dbReference type="EMBL" id="BAAASJ010000017">
    <property type="protein sequence ID" value="GAA2626185.1"/>
    <property type="molecule type" value="Genomic_DNA"/>
</dbReference>